<keyword evidence="3" id="KW-1003">Cell membrane</keyword>
<dbReference type="AlphaFoldDB" id="A0A0G9JTI7"/>
<dbReference type="InterPro" id="IPR006665">
    <property type="entry name" value="OmpA-like"/>
</dbReference>
<evidence type="ECO:0000256" key="9">
    <source>
        <dbReference type="SAM" id="Phobius"/>
    </source>
</evidence>
<evidence type="ECO:0000256" key="3">
    <source>
        <dbReference type="ARBA" id="ARBA00022475"/>
    </source>
</evidence>
<comment type="similarity">
    <text evidence="2">Belongs to the MotB family.</text>
</comment>
<dbReference type="Pfam" id="PF00691">
    <property type="entry name" value="OmpA"/>
    <property type="match status" value="1"/>
</dbReference>
<evidence type="ECO:0000256" key="2">
    <source>
        <dbReference type="ARBA" id="ARBA00008914"/>
    </source>
</evidence>
<name>A0A0G9JTI7_9BACT</name>
<protein>
    <submittedName>
        <fullName evidence="11">Flagellar motor protein MotB</fullName>
    </submittedName>
</protein>
<keyword evidence="4 9" id="KW-0812">Transmembrane</keyword>
<dbReference type="NCBIfam" id="NF006285">
    <property type="entry name" value="PRK08457.1"/>
    <property type="match status" value="1"/>
</dbReference>
<reference evidence="11 12" key="1">
    <citation type="submission" date="2014-01" db="EMBL/GenBank/DDBJ databases">
        <title>Development of a Comparative Genomic Fingerprinting Assay for High Resolution Genotyping of Arcobacter butzleri.</title>
        <authorList>
            <person name="Webb A.L."/>
            <person name="Inglis G.D."/>
            <person name="Kruczkiewicz P."/>
            <person name="Selinger L.B."/>
            <person name="Taboada E.N."/>
        </authorList>
    </citation>
    <scope>NUCLEOTIDE SEQUENCE [LARGE SCALE GENOMIC DNA]</scope>
    <source>
        <strain evidence="11 12">L348</strain>
    </source>
</reference>
<feature type="domain" description="OmpA-like" evidence="10">
    <location>
        <begin position="113"/>
        <end position="231"/>
    </location>
</feature>
<evidence type="ECO:0000313" key="12">
    <source>
        <dbReference type="Proteomes" id="UP000035514"/>
    </source>
</evidence>
<evidence type="ECO:0000256" key="6">
    <source>
        <dbReference type="ARBA" id="ARBA00023136"/>
    </source>
</evidence>
<proteinExistence type="inferred from homology"/>
<keyword evidence="6 7" id="KW-0472">Membrane</keyword>
<dbReference type="SUPFAM" id="SSF103088">
    <property type="entry name" value="OmpA-like"/>
    <property type="match status" value="1"/>
</dbReference>
<gene>
    <name evidence="11" type="ORF">AA20_10865</name>
</gene>
<evidence type="ECO:0000256" key="7">
    <source>
        <dbReference type="PROSITE-ProRule" id="PRU00473"/>
    </source>
</evidence>
<feature type="region of interest" description="Disordered" evidence="8">
    <location>
        <begin position="66"/>
        <end position="107"/>
    </location>
</feature>
<evidence type="ECO:0000313" key="11">
    <source>
        <dbReference type="EMBL" id="KLD97591.1"/>
    </source>
</evidence>
<feature type="transmembrane region" description="Helical" evidence="9">
    <location>
        <begin position="23"/>
        <end position="42"/>
    </location>
</feature>
<dbReference type="InterPro" id="IPR050330">
    <property type="entry name" value="Bact_OuterMem_StrucFunc"/>
</dbReference>
<organism evidence="11 12">
    <name type="scientific">Aliarcobacter butzleri L348</name>
    <dbReference type="NCBI Taxonomy" id="1447256"/>
    <lineage>
        <taxon>Bacteria</taxon>
        <taxon>Pseudomonadati</taxon>
        <taxon>Campylobacterota</taxon>
        <taxon>Epsilonproteobacteria</taxon>
        <taxon>Campylobacterales</taxon>
        <taxon>Arcobacteraceae</taxon>
        <taxon>Aliarcobacter</taxon>
    </lineage>
</organism>
<dbReference type="InterPro" id="IPR036737">
    <property type="entry name" value="OmpA-like_sf"/>
</dbReference>
<evidence type="ECO:0000256" key="5">
    <source>
        <dbReference type="ARBA" id="ARBA00022989"/>
    </source>
</evidence>
<comment type="subcellular location">
    <subcellularLocation>
        <location evidence="1">Cell membrane</location>
        <topology evidence="1">Single-pass membrane protein</topology>
    </subcellularLocation>
</comment>
<evidence type="ECO:0000256" key="4">
    <source>
        <dbReference type="ARBA" id="ARBA00022692"/>
    </source>
</evidence>
<dbReference type="PANTHER" id="PTHR30329">
    <property type="entry name" value="STATOR ELEMENT OF FLAGELLAR MOTOR COMPLEX"/>
    <property type="match status" value="1"/>
</dbReference>
<keyword evidence="5 9" id="KW-1133">Transmembrane helix</keyword>
<keyword evidence="11" id="KW-0969">Cilium</keyword>
<dbReference type="PANTHER" id="PTHR30329:SF21">
    <property type="entry name" value="LIPOPROTEIN YIAD-RELATED"/>
    <property type="match status" value="1"/>
</dbReference>
<evidence type="ECO:0000256" key="1">
    <source>
        <dbReference type="ARBA" id="ARBA00004162"/>
    </source>
</evidence>
<dbReference type="Pfam" id="PF13677">
    <property type="entry name" value="MotB_plug"/>
    <property type="match status" value="1"/>
</dbReference>
<keyword evidence="11" id="KW-0966">Cell projection</keyword>
<dbReference type="Gene3D" id="3.30.1330.60">
    <property type="entry name" value="OmpA-like domain"/>
    <property type="match status" value="1"/>
</dbReference>
<comment type="caution">
    <text evidence="11">The sequence shown here is derived from an EMBL/GenBank/DDBJ whole genome shotgun (WGS) entry which is preliminary data.</text>
</comment>
<sequence>MAKKKCKCECPAGEKWAVPYADFLSLLLALFIALYALASINVEKQKALKEEFMKIYNFAASDTIKEQEETEKSMTTDPTNEPDEGRKPVVQPLTKQNELENKNAKGGNLLELSDGTFMSVPAHLIFESGKAELSGADSADFLKKLAQLISAMPSDTEINVKGYAEDSEVNKSRYKDALDLSTARANNVIRELLKYNIPSNRLYSSGYGSNKSGNLKDKRVVVFELQTMQKVEEGDVDLETIFNNMKDNGQQQ</sequence>
<evidence type="ECO:0000256" key="8">
    <source>
        <dbReference type="SAM" id="MobiDB-lite"/>
    </source>
</evidence>
<keyword evidence="11" id="KW-0282">Flagellum</keyword>
<dbReference type="PROSITE" id="PS51123">
    <property type="entry name" value="OMPA_2"/>
    <property type="match status" value="1"/>
</dbReference>
<dbReference type="InterPro" id="IPR025713">
    <property type="entry name" value="MotB-like_N_dom"/>
</dbReference>
<dbReference type="RefSeq" id="WP_004510459.1">
    <property type="nucleotide sequence ID" value="NZ_JAIQ01000146.1"/>
</dbReference>
<accession>A0A0G9JTI7</accession>
<dbReference type="Proteomes" id="UP000035514">
    <property type="component" value="Unassembled WGS sequence"/>
</dbReference>
<dbReference type="GO" id="GO:0005886">
    <property type="term" value="C:plasma membrane"/>
    <property type="evidence" value="ECO:0007669"/>
    <property type="project" value="UniProtKB-SubCell"/>
</dbReference>
<dbReference type="PATRIC" id="fig|1447256.3.peg.2123"/>
<evidence type="ECO:0000259" key="10">
    <source>
        <dbReference type="PROSITE" id="PS51123"/>
    </source>
</evidence>
<dbReference type="EMBL" id="JAIQ01000146">
    <property type="protein sequence ID" value="KLD97591.1"/>
    <property type="molecule type" value="Genomic_DNA"/>
</dbReference>